<accession>I0WNS7</accession>
<evidence type="ECO:0000256" key="1">
    <source>
        <dbReference type="SAM" id="MobiDB-lite"/>
    </source>
</evidence>
<name>I0WNS7_RHOOP</name>
<dbReference type="EMBL" id="AJJH01000114">
    <property type="protein sequence ID" value="EID78043.1"/>
    <property type="molecule type" value="Genomic_DNA"/>
</dbReference>
<organism evidence="2 3">
    <name type="scientific">Rhodococcus opacus RKJ300 = JCM 13270</name>
    <dbReference type="NCBI Taxonomy" id="1165867"/>
    <lineage>
        <taxon>Bacteria</taxon>
        <taxon>Bacillati</taxon>
        <taxon>Actinomycetota</taxon>
        <taxon>Actinomycetes</taxon>
        <taxon>Mycobacteriales</taxon>
        <taxon>Nocardiaceae</taxon>
        <taxon>Rhodococcus</taxon>
    </lineage>
</organism>
<evidence type="ECO:0000313" key="3">
    <source>
        <dbReference type="Proteomes" id="UP000006447"/>
    </source>
</evidence>
<feature type="compositionally biased region" description="Polar residues" evidence="1">
    <location>
        <begin position="75"/>
        <end position="86"/>
    </location>
</feature>
<feature type="compositionally biased region" description="Polar residues" evidence="1">
    <location>
        <begin position="51"/>
        <end position="61"/>
    </location>
</feature>
<dbReference type="RefSeq" id="WP_007298810.1">
    <property type="nucleotide sequence ID" value="NZ_AJJH01000114.1"/>
</dbReference>
<gene>
    <name evidence="2" type="ORF">W59_20768</name>
</gene>
<reference evidence="2 3" key="1">
    <citation type="journal article" date="2012" name="J. Bacteriol.">
        <title>Draft genome sequence of the nitrophenol-degrading actinomycete Rhodococcus imtechensis RKJ300.</title>
        <authorList>
            <person name="Vikram S."/>
            <person name="Kumar S."/>
            <person name="Subramanian S."/>
            <person name="Raghava G.P."/>
        </authorList>
    </citation>
    <scope>NUCLEOTIDE SEQUENCE [LARGE SCALE GENOMIC DNA]</scope>
    <source>
        <strain evidence="2 3">RKJ300</strain>
    </source>
</reference>
<dbReference type="Proteomes" id="UP000006447">
    <property type="component" value="Unassembled WGS sequence"/>
</dbReference>
<feature type="region of interest" description="Disordered" evidence="1">
    <location>
        <begin position="49"/>
        <end position="100"/>
    </location>
</feature>
<evidence type="ECO:0000313" key="2">
    <source>
        <dbReference type="EMBL" id="EID78043.1"/>
    </source>
</evidence>
<protein>
    <submittedName>
        <fullName evidence="2">Uncharacterized protein</fullName>
    </submittedName>
</protein>
<comment type="caution">
    <text evidence="2">The sequence shown here is derived from an EMBL/GenBank/DDBJ whole genome shotgun (WGS) entry which is preliminary data.</text>
</comment>
<sequence>MFASTVIDSDFFQQLCGTGEIVDAGHGATEVLEAGWVLVESVELRCGGSQAGQATGKVTSPNRKDRASEVISPAFSRTSRATSKPKTASYRALERPESDG</sequence>
<proteinExistence type="predicted"/>
<dbReference type="AlphaFoldDB" id="I0WNS7"/>